<feature type="domain" description="Peptidase C1A papain C-terminal" evidence="1">
    <location>
        <begin position="11"/>
        <end position="187"/>
    </location>
</feature>
<proteinExistence type="predicted"/>
<evidence type="ECO:0000259" key="1">
    <source>
        <dbReference type="SMART" id="SM00645"/>
    </source>
</evidence>
<accession>A0A8S9HYW8</accession>
<dbReference type="SMART" id="SM00645">
    <property type="entry name" value="Pept_C1"/>
    <property type="match status" value="1"/>
</dbReference>
<dbReference type="InterPro" id="IPR038765">
    <property type="entry name" value="Papain-like_cys_pep_sf"/>
</dbReference>
<dbReference type="EMBL" id="QGKY02001250">
    <property type="protein sequence ID" value="KAF2562417.1"/>
    <property type="molecule type" value="Genomic_DNA"/>
</dbReference>
<comment type="caution">
    <text evidence="2">The sequence shown here is derived from an EMBL/GenBank/DDBJ whole genome shotgun (WGS) entry which is preliminary data.</text>
</comment>
<dbReference type="SUPFAM" id="SSF54001">
    <property type="entry name" value="Cysteine proteinases"/>
    <property type="match status" value="1"/>
</dbReference>
<dbReference type="InterPro" id="IPR000668">
    <property type="entry name" value="Peptidase_C1A_C"/>
</dbReference>
<evidence type="ECO:0000313" key="2">
    <source>
        <dbReference type="EMBL" id="KAF2562417.1"/>
    </source>
</evidence>
<dbReference type="GO" id="GO:0006508">
    <property type="term" value="P:proteolysis"/>
    <property type="evidence" value="ECO:0007669"/>
    <property type="project" value="InterPro"/>
</dbReference>
<organism evidence="2">
    <name type="scientific">Brassica cretica</name>
    <name type="common">Mustard</name>
    <dbReference type="NCBI Taxonomy" id="69181"/>
    <lineage>
        <taxon>Eukaryota</taxon>
        <taxon>Viridiplantae</taxon>
        <taxon>Streptophyta</taxon>
        <taxon>Embryophyta</taxon>
        <taxon>Tracheophyta</taxon>
        <taxon>Spermatophyta</taxon>
        <taxon>Magnoliopsida</taxon>
        <taxon>eudicotyledons</taxon>
        <taxon>Gunneridae</taxon>
        <taxon>Pentapetalae</taxon>
        <taxon>rosids</taxon>
        <taxon>malvids</taxon>
        <taxon>Brassicales</taxon>
        <taxon>Brassicaceae</taxon>
        <taxon>Brassiceae</taxon>
        <taxon>Brassica</taxon>
    </lineage>
</organism>
<sequence>MMKTGQRICHLSVIVDKLREAMHQGKWDLCWAVAHARCIEAWIHINYGIVVHLSPQHLVNNIWNKCKETGKVKKYNEIRDFLMTNGLVLEETCPFSGEITANCPKSCLKSDGPAFKIKDLKYVKRRDVNEEELIKLVIKGPILAEVEAFQSFLAYKDTKWKWNDDKKEQPRRQQTLSLSQSYPAGGLTESLFWRLQVRRSKRKVSNGVRSWTVCFVDNAYQTWTRLDADIRLVSRDRRPAVDCTGTNDLNDTFYKQQAVMLCEDQNTVCSLHSPPQKTNTVSTGRSGLFSPRILSLSKSSMLMLGWVLKRTSGFPPVSI</sequence>
<dbReference type="Gene3D" id="3.90.70.10">
    <property type="entry name" value="Cysteine proteinases"/>
    <property type="match status" value="1"/>
</dbReference>
<reference evidence="2" key="1">
    <citation type="submission" date="2019-12" db="EMBL/GenBank/DDBJ databases">
        <title>Genome sequencing and annotation of Brassica cretica.</title>
        <authorList>
            <person name="Studholme D.J."/>
            <person name="Sarris P.F."/>
        </authorList>
    </citation>
    <scope>NUCLEOTIDE SEQUENCE</scope>
    <source>
        <strain evidence="2">PFS-102/07</strain>
        <tissue evidence="2">Leaf</tissue>
    </source>
</reference>
<dbReference type="Pfam" id="PF00112">
    <property type="entry name" value="Peptidase_C1"/>
    <property type="match status" value="1"/>
</dbReference>
<protein>
    <recommendedName>
        <fullName evidence="1">Peptidase C1A papain C-terminal domain-containing protein</fullName>
    </recommendedName>
</protein>
<name>A0A8S9HYW8_BRACR</name>
<dbReference type="AlphaFoldDB" id="A0A8S9HYW8"/>
<dbReference type="GO" id="GO:0008234">
    <property type="term" value="F:cysteine-type peptidase activity"/>
    <property type="evidence" value="ECO:0007669"/>
    <property type="project" value="InterPro"/>
</dbReference>
<gene>
    <name evidence="2" type="ORF">F2Q70_00014062</name>
</gene>